<name>A0A450U4V7_9GAMM</name>
<keyword evidence="1" id="KW-0479">Metal-binding</keyword>
<dbReference type="InterPro" id="IPR000971">
    <property type="entry name" value="Globin"/>
</dbReference>
<accession>A0A450U4V7</accession>
<dbReference type="PANTHER" id="PTHR43396">
    <property type="entry name" value="FLAVOHEMOPROTEIN"/>
    <property type="match status" value="1"/>
</dbReference>
<dbReference type="Gene3D" id="1.10.490.10">
    <property type="entry name" value="Globins"/>
    <property type="match status" value="1"/>
</dbReference>
<dbReference type="GO" id="GO:0046210">
    <property type="term" value="P:nitric oxide catabolic process"/>
    <property type="evidence" value="ECO:0007669"/>
    <property type="project" value="TreeGrafter"/>
</dbReference>
<dbReference type="PRINTS" id="PR00188">
    <property type="entry name" value="PLANTGLOBIN"/>
</dbReference>
<dbReference type="GO" id="GO:0008941">
    <property type="term" value="F:nitric oxide dioxygenase NAD(P)H activity"/>
    <property type="evidence" value="ECO:0007669"/>
    <property type="project" value="TreeGrafter"/>
</dbReference>
<dbReference type="CDD" id="cd12131">
    <property type="entry name" value="HGbI-like"/>
    <property type="match status" value="1"/>
</dbReference>
<comment type="similarity">
    <text evidence="1">Belongs to the globin family.</text>
</comment>
<evidence type="ECO:0000256" key="1">
    <source>
        <dbReference type="RuleBase" id="RU000356"/>
    </source>
</evidence>
<protein>
    <submittedName>
        <fullName evidence="3">Hemoglobin-like flavoprotein</fullName>
    </submittedName>
</protein>
<keyword evidence="1" id="KW-0408">Iron</keyword>
<dbReference type="GO" id="GO:0005344">
    <property type="term" value="F:oxygen carrier activity"/>
    <property type="evidence" value="ECO:0007669"/>
    <property type="project" value="UniProtKB-KW"/>
</dbReference>
<dbReference type="GO" id="GO:0020037">
    <property type="term" value="F:heme binding"/>
    <property type="evidence" value="ECO:0007669"/>
    <property type="project" value="InterPro"/>
</dbReference>
<gene>
    <name evidence="3" type="ORF">BECKLFY1418B_GA0070995_100157</name>
</gene>
<keyword evidence="1" id="KW-0349">Heme</keyword>
<evidence type="ECO:0000313" key="3">
    <source>
        <dbReference type="EMBL" id="VFJ86027.1"/>
    </source>
</evidence>
<dbReference type="InterPro" id="IPR012292">
    <property type="entry name" value="Globin/Proto"/>
</dbReference>
<proteinExistence type="inferred from homology"/>
<dbReference type="PROSITE" id="PS01033">
    <property type="entry name" value="GLOBIN"/>
    <property type="match status" value="1"/>
</dbReference>
<dbReference type="PANTHER" id="PTHR43396:SF6">
    <property type="entry name" value="ABL201WP"/>
    <property type="match status" value="1"/>
</dbReference>
<feature type="domain" description="Globin" evidence="2">
    <location>
        <begin position="2"/>
        <end position="136"/>
    </location>
</feature>
<dbReference type="EMBL" id="CAADFF010000001">
    <property type="protein sequence ID" value="VFJ86027.1"/>
    <property type="molecule type" value="Genomic_DNA"/>
</dbReference>
<reference evidence="3" key="1">
    <citation type="submission" date="2019-02" db="EMBL/GenBank/DDBJ databases">
        <authorList>
            <person name="Gruber-Vodicka R. H."/>
            <person name="Seah K. B. B."/>
        </authorList>
    </citation>
    <scope>NUCLEOTIDE SEQUENCE</scope>
    <source>
        <strain evidence="3">BECK_M7</strain>
    </source>
</reference>
<dbReference type="InterPro" id="IPR009050">
    <property type="entry name" value="Globin-like_sf"/>
</dbReference>
<dbReference type="GO" id="GO:0071500">
    <property type="term" value="P:cellular response to nitrosative stress"/>
    <property type="evidence" value="ECO:0007669"/>
    <property type="project" value="TreeGrafter"/>
</dbReference>
<dbReference type="Pfam" id="PF00042">
    <property type="entry name" value="Globin"/>
    <property type="match status" value="1"/>
</dbReference>
<dbReference type="AlphaFoldDB" id="A0A450U4V7"/>
<dbReference type="GO" id="GO:0071949">
    <property type="term" value="F:FAD binding"/>
    <property type="evidence" value="ECO:0007669"/>
    <property type="project" value="TreeGrafter"/>
</dbReference>
<dbReference type="SUPFAM" id="SSF46458">
    <property type="entry name" value="Globin-like"/>
    <property type="match status" value="1"/>
</dbReference>
<organism evidence="3">
    <name type="scientific">Candidatus Kentrum sp. LFY</name>
    <dbReference type="NCBI Taxonomy" id="2126342"/>
    <lineage>
        <taxon>Bacteria</taxon>
        <taxon>Pseudomonadati</taxon>
        <taxon>Pseudomonadota</taxon>
        <taxon>Gammaproteobacteria</taxon>
        <taxon>Candidatus Kentrum</taxon>
    </lineage>
</organism>
<evidence type="ECO:0000259" key="2">
    <source>
        <dbReference type="PROSITE" id="PS01033"/>
    </source>
</evidence>
<sequence length="139" mass="15599">MMMTPEQTILIRDTWKKVEPIADTVAELFYARLFEMDPSLEMLFKSDIKTQGAKLMKMIAMAVSALDRFEAVIPSIQSSGRRHVGYDVKEEDYDTVGGALLWTLEKGLGSEFTPEVEDAWAALYGKLASIMKDAAREIS</sequence>
<keyword evidence="1" id="KW-0561">Oxygen transport</keyword>
<keyword evidence="1" id="KW-0813">Transport</keyword>
<dbReference type="GO" id="GO:0019825">
    <property type="term" value="F:oxygen binding"/>
    <property type="evidence" value="ECO:0007669"/>
    <property type="project" value="InterPro"/>
</dbReference>